<evidence type="ECO:0000313" key="3">
    <source>
        <dbReference type="Proteomes" id="UP000031036"/>
    </source>
</evidence>
<accession>A0A0B2V6V3</accession>
<comment type="caution">
    <text evidence="2">The sequence shown here is derived from an EMBL/GenBank/DDBJ whole genome shotgun (WGS) entry which is preliminary data.</text>
</comment>
<evidence type="ECO:0000313" key="2">
    <source>
        <dbReference type="EMBL" id="KHN76715.1"/>
    </source>
</evidence>
<protein>
    <submittedName>
        <fullName evidence="2">Uncharacterized protein</fullName>
    </submittedName>
</protein>
<feature type="non-terminal residue" evidence="2">
    <location>
        <position position="1"/>
    </location>
</feature>
<feature type="transmembrane region" description="Helical" evidence="1">
    <location>
        <begin position="79"/>
        <end position="106"/>
    </location>
</feature>
<reference evidence="2 3" key="1">
    <citation type="submission" date="2014-11" db="EMBL/GenBank/DDBJ databases">
        <title>Genetic blueprint of the zoonotic pathogen Toxocara canis.</title>
        <authorList>
            <person name="Zhu X.-Q."/>
            <person name="Korhonen P.K."/>
            <person name="Cai H."/>
            <person name="Young N.D."/>
            <person name="Nejsum P."/>
            <person name="von Samson-Himmelstjerna G."/>
            <person name="Boag P.R."/>
            <person name="Tan P."/>
            <person name="Li Q."/>
            <person name="Min J."/>
            <person name="Yang Y."/>
            <person name="Wang X."/>
            <person name="Fang X."/>
            <person name="Hall R.S."/>
            <person name="Hofmann A."/>
            <person name="Sternberg P.W."/>
            <person name="Jex A.R."/>
            <person name="Gasser R.B."/>
        </authorList>
    </citation>
    <scope>NUCLEOTIDE SEQUENCE [LARGE SCALE GENOMIC DNA]</scope>
    <source>
        <strain evidence="2">PN_DK_2014</strain>
    </source>
</reference>
<proteinExistence type="predicted"/>
<keyword evidence="1" id="KW-0812">Transmembrane</keyword>
<organism evidence="2 3">
    <name type="scientific">Toxocara canis</name>
    <name type="common">Canine roundworm</name>
    <dbReference type="NCBI Taxonomy" id="6265"/>
    <lineage>
        <taxon>Eukaryota</taxon>
        <taxon>Metazoa</taxon>
        <taxon>Ecdysozoa</taxon>
        <taxon>Nematoda</taxon>
        <taxon>Chromadorea</taxon>
        <taxon>Rhabditida</taxon>
        <taxon>Spirurina</taxon>
        <taxon>Ascaridomorpha</taxon>
        <taxon>Ascaridoidea</taxon>
        <taxon>Toxocaridae</taxon>
        <taxon>Toxocara</taxon>
    </lineage>
</organism>
<evidence type="ECO:0000256" key="1">
    <source>
        <dbReference type="SAM" id="Phobius"/>
    </source>
</evidence>
<name>A0A0B2V6V3_TOXCA</name>
<dbReference type="AlphaFoldDB" id="A0A0B2V6V3"/>
<sequence length="156" mass="17688">AEFDCDTLEHLFNRSEEYGGELHHCKNAYFSDNQTLCSLPQLWFSYGNFLTSLQMLLASTYSFVNCPIVQTAFSGSYGIALWSMSFMSMLFLLLLMLVVCIICVVLRQTQGDAYAVLEKERKYGKSLTVASAGGQRFHEYSGCNVQRAYERLVLII</sequence>
<dbReference type="EMBL" id="JPKZ01002455">
    <property type="protein sequence ID" value="KHN76715.1"/>
    <property type="molecule type" value="Genomic_DNA"/>
</dbReference>
<gene>
    <name evidence="2" type="ORF">Tcan_01605</name>
</gene>
<keyword evidence="1" id="KW-0472">Membrane</keyword>
<dbReference type="Proteomes" id="UP000031036">
    <property type="component" value="Unassembled WGS sequence"/>
</dbReference>
<keyword evidence="3" id="KW-1185">Reference proteome</keyword>
<keyword evidence="1" id="KW-1133">Transmembrane helix</keyword>